<comment type="caution">
    <text evidence="1">The sequence shown here is derived from an EMBL/GenBank/DDBJ whole genome shotgun (WGS) entry which is preliminary data.</text>
</comment>
<dbReference type="Proteomes" id="UP000031390">
    <property type="component" value="Unassembled WGS sequence"/>
</dbReference>
<dbReference type="AlphaFoldDB" id="A0A0C1GZ38"/>
<sequence>MLCLKNEILYVGRFVLIKHNLLKRSSEIPFRISDDPYIL</sequence>
<dbReference type="EMBL" id="JUFZ01000027">
    <property type="protein sequence ID" value="KIC10661.1"/>
    <property type="molecule type" value="Genomic_DNA"/>
</dbReference>
<name>A0A0C1GZ38_9NEIS</name>
<proteinExistence type="predicted"/>
<reference evidence="1 2" key="1">
    <citation type="submission" date="2014-12" db="EMBL/GenBank/DDBJ databases">
        <title>Genome sequence of Morococcus cerebrosus.</title>
        <authorList>
            <person name="Shin S.-K."/>
            <person name="Yi H."/>
        </authorList>
    </citation>
    <scope>NUCLEOTIDE SEQUENCE [LARGE SCALE GENOMIC DNA]</scope>
    <source>
        <strain evidence="1 2">CIP 81.93</strain>
    </source>
</reference>
<accession>A0A0C1GZ38</accession>
<evidence type="ECO:0000313" key="1">
    <source>
        <dbReference type="EMBL" id="KIC10661.1"/>
    </source>
</evidence>
<protein>
    <submittedName>
        <fullName evidence="1">Uncharacterized protein</fullName>
    </submittedName>
</protein>
<gene>
    <name evidence="1" type="ORF">MCC93_06810</name>
</gene>
<organism evidence="1 2">
    <name type="scientific">Morococcus cerebrosus</name>
    <dbReference type="NCBI Taxonomy" id="1056807"/>
    <lineage>
        <taxon>Bacteria</taxon>
        <taxon>Pseudomonadati</taxon>
        <taxon>Pseudomonadota</taxon>
        <taxon>Betaproteobacteria</taxon>
        <taxon>Neisseriales</taxon>
        <taxon>Neisseriaceae</taxon>
        <taxon>Morococcus</taxon>
    </lineage>
</organism>
<evidence type="ECO:0000313" key="2">
    <source>
        <dbReference type="Proteomes" id="UP000031390"/>
    </source>
</evidence>